<accession>A0AAN7SFG6</accession>
<feature type="compositionally biased region" description="Acidic residues" evidence="5">
    <location>
        <begin position="271"/>
        <end position="288"/>
    </location>
</feature>
<dbReference type="PANTHER" id="PTHR17598:SF13">
    <property type="entry name" value="DNA POLYMERASE DELTA SUBUNIT 3"/>
    <property type="match status" value="1"/>
</dbReference>
<keyword evidence="3" id="KW-0235">DNA replication</keyword>
<dbReference type="EMBL" id="JARPUR010000004">
    <property type="protein sequence ID" value="KAK4876524.1"/>
    <property type="molecule type" value="Genomic_DNA"/>
</dbReference>
<dbReference type="GO" id="GO:1904161">
    <property type="term" value="P:DNA synthesis involved in UV-damage excision repair"/>
    <property type="evidence" value="ECO:0007669"/>
    <property type="project" value="TreeGrafter"/>
</dbReference>
<dbReference type="PANTHER" id="PTHR17598">
    <property type="entry name" value="DNA POLYMERASE DELTA SUBUNIT 3"/>
    <property type="match status" value="1"/>
</dbReference>
<protein>
    <recommendedName>
        <fullName evidence="2">DNA polymerase delta subunit 3</fullName>
    </recommendedName>
</protein>
<dbReference type="Pfam" id="PF09507">
    <property type="entry name" value="CDC27"/>
    <property type="match status" value="1"/>
</dbReference>
<dbReference type="GO" id="GO:0006271">
    <property type="term" value="P:DNA strand elongation involved in DNA replication"/>
    <property type="evidence" value="ECO:0007669"/>
    <property type="project" value="TreeGrafter"/>
</dbReference>
<proteinExistence type="predicted"/>
<organism evidence="6 7">
    <name type="scientific">Aquatica leii</name>
    <dbReference type="NCBI Taxonomy" id="1421715"/>
    <lineage>
        <taxon>Eukaryota</taxon>
        <taxon>Metazoa</taxon>
        <taxon>Ecdysozoa</taxon>
        <taxon>Arthropoda</taxon>
        <taxon>Hexapoda</taxon>
        <taxon>Insecta</taxon>
        <taxon>Pterygota</taxon>
        <taxon>Neoptera</taxon>
        <taxon>Endopterygota</taxon>
        <taxon>Coleoptera</taxon>
        <taxon>Polyphaga</taxon>
        <taxon>Elateriformia</taxon>
        <taxon>Elateroidea</taxon>
        <taxon>Lampyridae</taxon>
        <taxon>Luciolinae</taxon>
        <taxon>Aquatica</taxon>
    </lineage>
</organism>
<evidence type="ECO:0000256" key="4">
    <source>
        <dbReference type="ARBA" id="ARBA00023242"/>
    </source>
</evidence>
<evidence type="ECO:0000256" key="3">
    <source>
        <dbReference type="ARBA" id="ARBA00022705"/>
    </source>
</evidence>
<evidence type="ECO:0000256" key="1">
    <source>
        <dbReference type="ARBA" id="ARBA00004123"/>
    </source>
</evidence>
<comment type="subcellular location">
    <subcellularLocation>
        <location evidence="1">Nucleus</location>
    </subcellularLocation>
</comment>
<comment type="caution">
    <text evidence="6">The sequence shown here is derived from an EMBL/GenBank/DDBJ whole genome shotgun (WGS) entry which is preliminary data.</text>
</comment>
<name>A0AAN7SFG6_9COLE</name>
<dbReference type="GO" id="GO:0043625">
    <property type="term" value="C:delta DNA polymerase complex"/>
    <property type="evidence" value="ECO:0007669"/>
    <property type="project" value="InterPro"/>
</dbReference>
<feature type="compositionally biased region" description="Polar residues" evidence="5">
    <location>
        <begin position="166"/>
        <end position="201"/>
    </location>
</feature>
<dbReference type="Proteomes" id="UP001353858">
    <property type="component" value="Unassembled WGS sequence"/>
</dbReference>
<gene>
    <name evidence="6" type="ORF">RN001_009030</name>
</gene>
<dbReference type="GO" id="GO:0003887">
    <property type="term" value="F:DNA-directed DNA polymerase activity"/>
    <property type="evidence" value="ECO:0007669"/>
    <property type="project" value="TreeGrafter"/>
</dbReference>
<dbReference type="InterPro" id="IPR019038">
    <property type="entry name" value="POLD3"/>
</dbReference>
<evidence type="ECO:0000313" key="6">
    <source>
        <dbReference type="EMBL" id="KAK4876524.1"/>
    </source>
</evidence>
<sequence>MDTNSNLQKLEEFVCDEDKIVTVPWLCTTLAITAKDAKDLINEYISHSQKSQPGNLSVLYILSGLREDTLTISITKEDELDDKKDLYTTEPIVEVYSIQKSKDIDLNTVALVDCFNNNNPRSTPILGSVISKNCVKRNFKSKKPLPLLPAPTIKEKSSFFTKLPPKSTNNNSSTAKPSTTKIASSPKQSAFNRFFSNNDNNTVKKEAVTPAPKPVTDTKNESKKNLAIVDTDSDSEPQKKIVESTNEKKRTKRSAKKKESSAKRRKRIVVEEESDQDIFATDDDEEEETSRKRKNVITDSDEEVPVVKQEPLPDLPKNKKRKLVDRTFEDEEGFIITKKEWVQEDASEDETQKAVEIKSEPEVKKEINNTNEVKTKQNKSPKNEKSVNGKVLSVSLNMDLDRTCICIVDDVPLLDLSSSVEIEEAEEIDEDELVRDTPVPHNIIWQQICDEFDSKRQEAYDFLKSKQTRCEVTQNFALQLFEDCFSNLLIEILVATLNKAKVLGCIKYQKDTFNGIDYIAEMLWNKNPKHPERKDNWTYIFDMDWVKLHLITNPRPYYPLSWVWTPDVGSTKVKAFIKGCIVRLMPEVQEMRQFWIIIKNENKVVSEVNSIDD</sequence>
<evidence type="ECO:0000256" key="5">
    <source>
        <dbReference type="SAM" id="MobiDB-lite"/>
    </source>
</evidence>
<feature type="region of interest" description="Disordered" evidence="5">
    <location>
        <begin position="158"/>
        <end position="304"/>
    </location>
</feature>
<dbReference type="Gene3D" id="3.90.1030.20">
    <property type="entry name" value="DNA polymerase delta, p66 (Cdc27) subunit, wHTH domain"/>
    <property type="match status" value="1"/>
</dbReference>
<keyword evidence="4" id="KW-0539">Nucleus</keyword>
<reference evidence="7" key="1">
    <citation type="submission" date="2023-01" db="EMBL/GenBank/DDBJ databases">
        <title>Key to firefly adult light organ development and bioluminescence: homeobox transcription factors regulate luciferase expression and transportation to peroxisome.</title>
        <authorList>
            <person name="Fu X."/>
        </authorList>
    </citation>
    <scope>NUCLEOTIDE SEQUENCE [LARGE SCALE GENOMIC DNA]</scope>
</reference>
<feature type="compositionally biased region" description="Basic and acidic residues" evidence="5">
    <location>
        <begin position="236"/>
        <end position="248"/>
    </location>
</feature>
<evidence type="ECO:0000256" key="2">
    <source>
        <dbReference type="ARBA" id="ARBA00017589"/>
    </source>
</evidence>
<evidence type="ECO:0000313" key="7">
    <source>
        <dbReference type="Proteomes" id="UP001353858"/>
    </source>
</evidence>
<keyword evidence="7" id="KW-1185">Reference proteome</keyword>
<dbReference type="GO" id="GO:0006297">
    <property type="term" value="P:nucleotide-excision repair, DNA gap filling"/>
    <property type="evidence" value="ECO:0007669"/>
    <property type="project" value="TreeGrafter"/>
</dbReference>
<dbReference type="AlphaFoldDB" id="A0AAN7SFG6"/>
<dbReference type="InterPro" id="IPR041913">
    <property type="entry name" value="POLD3_sf"/>
</dbReference>